<organism evidence="2 3">
    <name type="scientific">Halopseudomonas sabulinigri</name>
    <dbReference type="NCBI Taxonomy" id="472181"/>
    <lineage>
        <taxon>Bacteria</taxon>
        <taxon>Pseudomonadati</taxon>
        <taxon>Pseudomonadota</taxon>
        <taxon>Gammaproteobacteria</taxon>
        <taxon>Pseudomonadales</taxon>
        <taxon>Pseudomonadaceae</taxon>
        <taxon>Halopseudomonas</taxon>
    </lineage>
</organism>
<comment type="caution">
    <text evidence="2">The sequence shown here is derived from an EMBL/GenBank/DDBJ whole genome shotgun (WGS) entry which is preliminary data.</text>
</comment>
<reference evidence="2 3" key="1">
    <citation type="submission" date="2024-04" db="EMBL/GenBank/DDBJ databases">
        <title>Draft genome sequence of Halopseudomonas sabulinigri NBRC 116187.</title>
        <authorList>
            <person name="Miyakawa T."/>
            <person name="Kusuya Y."/>
            <person name="Miura T."/>
        </authorList>
    </citation>
    <scope>NUCLEOTIDE SEQUENCE [LARGE SCALE GENOMIC DNA]</scope>
    <source>
        <strain evidence="2 3">4NH20-0042</strain>
    </source>
</reference>
<proteinExistence type="predicted"/>
<evidence type="ECO:0000313" key="2">
    <source>
        <dbReference type="EMBL" id="GAA6131654.1"/>
    </source>
</evidence>
<dbReference type="EMBL" id="BAABWD010000002">
    <property type="protein sequence ID" value="GAA6131654.1"/>
    <property type="molecule type" value="Genomic_DNA"/>
</dbReference>
<dbReference type="Proteomes" id="UP001486808">
    <property type="component" value="Unassembled WGS sequence"/>
</dbReference>
<protein>
    <submittedName>
        <fullName evidence="2">Uncharacterized protein</fullName>
    </submittedName>
</protein>
<name>A0ABP9ZQC0_9GAMM</name>
<feature type="compositionally biased region" description="Basic and acidic residues" evidence="1">
    <location>
        <begin position="24"/>
        <end position="35"/>
    </location>
</feature>
<sequence length="60" mass="6444">MRDDTTATLHRSGQHQGTVKRRSKECAKAWKKGDTGKLGGNPTSHTPAHDMTAAAAPFRA</sequence>
<evidence type="ECO:0000313" key="3">
    <source>
        <dbReference type="Proteomes" id="UP001486808"/>
    </source>
</evidence>
<gene>
    <name evidence="2" type="ORF">NBRC116187_20140</name>
</gene>
<evidence type="ECO:0000256" key="1">
    <source>
        <dbReference type="SAM" id="MobiDB-lite"/>
    </source>
</evidence>
<accession>A0ABP9ZQC0</accession>
<feature type="region of interest" description="Disordered" evidence="1">
    <location>
        <begin position="1"/>
        <end position="60"/>
    </location>
</feature>
<keyword evidence="3" id="KW-1185">Reference proteome</keyword>
<feature type="compositionally biased region" description="Polar residues" evidence="1">
    <location>
        <begin position="1"/>
        <end position="17"/>
    </location>
</feature>